<dbReference type="Proteomes" id="UP000316079">
    <property type="component" value="Unassembled WGS sequence"/>
</dbReference>
<proteinExistence type="predicted"/>
<dbReference type="OrthoDB" id="17255at2759"/>
<dbReference type="SUPFAM" id="SSF141673">
    <property type="entry name" value="MOSC N-terminal domain-like"/>
    <property type="match status" value="1"/>
</dbReference>
<dbReference type="GO" id="GO:0005743">
    <property type="term" value="C:mitochondrial inner membrane"/>
    <property type="evidence" value="ECO:0007669"/>
    <property type="project" value="TreeGrafter"/>
</dbReference>
<reference evidence="2 3" key="1">
    <citation type="journal article" date="2019" name="Sci. Data">
        <title>Hybrid genome assembly and annotation of Danionella translucida.</title>
        <authorList>
            <person name="Kadobianskyi M."/>
            <person name="Schulze L."/>
            <person name="Schuelke M."/>
            <person name="Judkewitz B."/>
        </authorList>
    </citation>
    <scope>NUCLEOTIDE SEQUENCE [LARGE SCALE GENOMIC DNA]</scope>
    <source>
        <strain evidence="2 3">Bolton</strain>
    </source>
</reference>
<dbReference type="GO" id="GO:0030151">
    <property type="term" value="F:molybdenum ion binding"/>
    <property type="evidence" value="ECO:0007669"/>
    <property type="project" value="InterPro"/>
</dbReference>
<dbReference type="PANTHER" id="PTHR14237:SF19">
    <property type="entry name" value="MITOCHONDRIAL AMIDOXIME REDUCING COMPONENT 1"/>
    <property type="match status" value="1"/>
</dbReference>
<name>A0A553QUK3_9TELE</name>
<comment type="caution">
    <text evidence="2">The sequence shown here is derived from an EMBL/GenBank/DDBJ whole genome shotgun (WGS) entry which is preliminary data.</text>
</comment>
<evidence type="ECO:0000259" key="1">
    <source>
        <dbReference type="PROSITE" id="PS51340"/>
    </source>
</evidence>
<dbReference type="InterPro" id="IPR011037">
    <property type="entry name" value="Pyrv_Knase-like_insert_dom_sf"/>
</dbReference>
<dbReference type="Pfam" id="PF03476">
    <property type="entry name" value="MOSC_N"/>
    <property type="match status" value="1"/>
</dbReference>
<dbReference type="STRING" id="623744.A0A553QUK3"/>
<evidence type="ECO:0000313" key="3">
    <source>
        <dbReference type="Proteomes" id="UP000316079"/>
    </source>
</evidence>
<organism evidence="2 3">
    <name type="scientific">Danionella cerebrum</name>
    <dbReference type="NCBI Taxonomy" id="2873325"/>
    <lineage>
        <taxon>Eukaryota</taxon>
        <taxon>Metazoa</taxon>
        <taxon>Chordata</taxon>
        <taxon>Craniata</taxon>
        <taxon>Vertebrata</taxon>
        <taxon>Euteleostomi</taxon>
        <taxon>Actinopterygii</taxon>
        <taxon>Neopterygii</taxon>
        <taxon>Teleostei</taxon>
        <taxon>Ostariophysi</taxon>
        <taxon>Cypriniformes</taxon>
        <taxon>Danionidae</taxon>
        <taxon>Danioninae</taxon>
        <taxon>Danionella</taxon>
    </lineage>
</organism>
<dbReference type="GO" id="GO:0043546">
    <property type="term" value="F:molybdopterin cofactor binding"/>
    <property type="evidence" value="ECO:0007669"/>
    <property type="project" value="TreeGrafter"/>
</dbReference>
<dbReference type="GO" id="GO:0042126">
    <property type="term" value="P:nitrate metabolic process"/>
    <property type="evidence" value="ECO:0007669"/>
    <property type="project" value="TreeGrafter"/>
</dbReference>
<sequence length="336" mass="37902">MELKAKFDMNRELVLCVAGTATVLLGLGLVYKLTRRERKLTRVGVVTQLLVHPLKSGRAVPVETAECLRMGLKHGELRDRHWLVISEDGHMVTARQQPRLVLLSLTCEAGQLRLNAPKMEELRIPLHQSDGSVVDCRVFSVDVQGRDCGAEVSEWLTRFLESEKAIRLVHYESDLKAQRPHQKEPLFPEDEKVAYPDAAPLMLMSEASVGDLNRRLDNQITVFQLRPSIVVGDCKAYTEVQFVPPEHNKIQLSHDTWDHIQIGEVEIKRVVGCGRCILTTVDPETGVITRKEPLDTLKTYRLTDPKQKTSPILGQYYTVLKTGVLHVGEVVYKISS</sequence>
<keyword evidence="3" id="KW-1185">Reference proteome</keyword>
<dbReference type="PROSITE" id="PS51340">
    <property type="entry name" value="MOSC"/>
    <property type="match status" value="1"/>
</dbReference>
<dbReference type="Pfam" id="PF03473">
    <property type="entry name" value="MOSC"/>
    <property type="match status" value="1"/>
</dbReference>
<dbReference type="GO" id="GO:0030170">
    <property type="term" value="F:pyridoxal phosphate binding"/>
    <property type="evidence" value="ECO:0007669"/>
    <property type="project" value="InterPro"/>
</dbReference>
<protein>
    <recommendedName>
        <fullName evidence="1">MOSC domain-containing protein</fullName>
    </recommendedName>
</protein>
<feature type="domain" description="MOSC" evidence="1">
    <location>
        <begin position="175"/>
        <end position="334"/>
    </location>
</feature>
<dbReference type="InterPro" id="IPR005303">
    <property type="entry name" value="MOCOS_middle"/>
</dbReference>
<dbReference type="SUPFAM" id="SSF50800">
    <property type="entry name" value="PK beta-barrel domain-like"/>
    <property type="match status" value="1"/>
</dbReference>
<dbReference type="PANTHER" id="PTHR14237">
    <property type="entry name" value="MOLYBDOPTERIN COFACTOR SULFURASE MOSC"/>
    <property type="match status" value="1"/>
</dbReference>
<evidence type="ECO:0000313" key="2">
    <source>
        <dbReference type="EMBL" id="TRY93617.1"/>
    </source>
</evidence>
<accession>A0A553QUK3</accession>
<dbReference type="EMBL" id="SRMA01025518">
    <property type="protein sequence ID" value="TRY93617.1"/>
    <property type="molecule type" value="Genomic_DNA"/>
</dbReference>
<dbReference type="AlphaFoldDB" id="A0A553QUK3"/>
<dbReference type="GO" id="GO:0008940">
    <property type="term" value="F:nitrate reductase activity"/>
    <property type="evidence" value="ECO:0007669"/>
    <property type="project" value="TreeGrafter"/>
</dbReference>
<gene>
    <name evidence="2" type="ORF">DNTS_027246</name>
</gene>
<dbReference type="InterPro" id="IPR005302">
    <property type="entry name" value="MoCF_Sase_C"/>
</dbReference>